<comment type="similarity">
    <text evidence="2 13">Belongs to the class-I aminoacyl-tRNA synthetase family.</text>
</comment>
<dbReference type="PANTHER" id="PTHR45765">
    <property type="entry name" value="METHIONINE--TRNA LIGASE"/>
    <property type="match status" value="1"/>
</dbReference>
<evidence type="ECO:0000256" key="8">
    <source>
        <dbReference type="ARBA" id="ARBA00022884"/>
    </source>
</evidence>
<feature type="domain" description="WHEP-TRS" evidence="15">
    <location>
        <begin position="902"/>
        <end position="958"/>
    </location>
</feature>
<dbReference type="InterPro" id="IPR036282">
    <property type="entry name" value="Glutathione-S-Trfase_C_sf"/>
</dbReference>
<evidence type="ECO:0000256" key="6">
    <source>
        <dbReference type="ARBA" id="ARBA00022741"/>
    </source>
</evidence>
<evidence type="ECO:0000259" key="15">
    <source>
        <dbReference type="PROSITE" id="PS51185"/>
    </source>
</evidence>
<dbReference type="InterPro" id="IPR014758">
    <property type="entry name" value="Met-tRNA_synth"/>
</dbReference>
<evidence type="ECO:0000256" key="9">
    <source>
        <dbReference type="ARBA" id="ARBA00022917"/>
    </source>
</evidence>
<dbReference type="SUPFAM" id="SSF57770">
    <property type="entry name" value="Methionyl-tRNA synthetase (MetRS), Zn-domain"/>
    <property type="match status" value="1"/>
</dbReference>
<dbReference type="CDD" id="cd00814">
    <property type="entry name" value="MetRS_core"/>
    <property type="match status" value="1"/>
</dbReference>
<dbReference type="Pfam" id="PF00458">
    <property type="entry name" value="WHEP-TRS"/>
    <property type="match status" value="2"/>
</dbReference>
<evidence type="ECO:0000256" key="3">
    <source>
        <dbReference type="ARBA" id="ARBA00012838"/>
    </source>
</evidence>
<evidence type="ECO:0000256" key="7">
    <source>
        <dbReference type="ARBA" id="ARBA00022840"/>
    </source>
</evidence>
<dbReference type="Gene3D" id="3.40.30.10">
    <property type="entry name" value="Glutaredoxin"/>
    <property type="match status" value="1"/>
</dbReference>
<keyword evidence="10 13" id="KW-0030">Aminoacyl-tRNA synthetase</keyword>
<evidence type="ECO:0000256" key="2">
    <source>
        <dbReference type="ARBA" id="ARBA00005594"/>
    </source>
</evidence>
<dbReference type="InterPro" id="IPR001412">
    <property type="entry name" value="aa-tRNA-synth_I_CS"/>
</dbReference>
<feature type="region of interest" description="Disordered" evidence="14">
    <location>
        <begin position="918"/>
        <end position="972"/>
    </location>
</feature>
<dbReference type="InterPro" id="IPR041872">
    <property type="entry name" value="Anticodon_Met"/>
</dbReference>
<evidence type="ECO:0000256" key="10">
    <source>
        <dbReference type="ARBA" id="ARBA00023146"/>
    </source>
</evidence>
<dbReference type="CDD" id="cd00939">
    <property type="entry name" value="MetRS_RNA"/>
    <property type="match status" value="2"/>
</dbReference>
<dbReference type="Pfam" id="PF19303">
    <property type="entry name" value="Anticodon_3"/>
    <property type="match status" value="1"/>
</dbReference>
<keyword evidence="6 13" id="KW-0547">Nucleotide-binding</keyword>
<dbReference type="InterPro" id="IPR023458">
    <property type="entry name" value="Met-tRNA_ligase_1"/>
</dbReference>
<comment type="catalytic activity">
    <reaction evidence="12">
        <text>tRNA(Met) + L-methionine + ATP = L-methionyl-tRNA(Met) + AMP + diphosphate</text>
        <dbReference type="Rhea" id="RHEA:13481"/>
        <dbReference type="Rhea" id="RHEA-COMP:9667"/>
        <dbReference type="Rhea" id="RHEA-COMP:9698"/>
        <dbReference type="ChEBI" id="CHEBI:30616"/>
        <dbReference type="ChEBI" id="CHEBI:33019"/>
        <dbReference type="ChEBI" id="CHEBI:57844"/>
        <dbReference type="ChEBI" id="CHEBI:78442"/>
        <dbReference type="ChEBI" id="CHEBI:78530"/>
        <dbReference type="ChEBI" id="CHEBI:456215"/>
        <dbReference type="EC" id="6.1.1.10"/>
    </reaction>
</comment>
<dbReference type="Gene3D" id="1.10.730.10">
    <property type="entry name" value="Isoleucyl-tRNA Synthetase, Domain 1"/>
    <property type="match status" value="1"/>
</dbReference>
<dbReference type="InterPro" id="IPR041598">
    <property type="entry name" value="MARS_N"/>
</dbReference>
<dbReference type="InterPro" id="IPR000738">
    <property type="entry name" value="WHEP-TRS_dom"/>
</dbReference>
<proteinExistence type="inferred from homology"/>
<dbReference type="InterPro" id="IPR029038">
    <property type="entry name" value="MetRS_Zn"/>
</dbReference>
<sequence>MKVFTNEDNPQALKILVSAAVSGCGDLSWEFVKTSDKRFQSPRRLPVLQLKCGSLLFSSNAACFYLFPPSASIEKQVDQWLSWDSVKLQPLMALIGTKTDPSSKIRTLLDELEKALENKLHLVQGEFSVADICLSSSLYPLFVVDKYKSQYFSDKQFVSNWLVSLFSRSEFKDAENKLQLKKDSSLQSFIDSCWFPTASSDPSHAASAKSEASHEEVQDKVLTEEEIVAAVAAWEKGVSSRLRLKPPQKPVLPQKGKNNILITSALPYVNNVPHLGNIIGCVLSADVFARYCRSRGYNTLFVCGTDEYGTATENKALEEGLTPQQICDKYFAIHRDIYQWFSIEFDHFGRTTTPAQTEIVQQLFMEVHNGGYTLIDSVDQLLCEKCDRYLADRFVEGICPNCKYEDARGDQCDGCGHLINAVELVEPRCKQCRTTPVVKQSKQIFLDLPKIQKKVELWFGQSSDEWSAIAKVITRAWLKEGLKPRCITRDLKWGVPVPLDGFENKVFYVWFDAPIGYMSITKGYTKEWLQWWKPGADCKVTLYQFMAKDNVPFHSIMFPSTLIACDKGYTMLSRLFATEYLNYENGKFSKSRGIGVFGNDAKDTGIPSDIFRFYLLYLRPESQDSNFSWADLAMKNNTELLNNLGNFILRSLSFCEKFFEGRIPRIVMEPEEKELIGRVSVELKSFVQALDKGRLRDGVKYILNISRHGNQYMQNTKPWVLVKGTDKEKEKAATAIGLLCNVVCLVASLLQPYMPQTVETIAKQMNLDISSLSIMDTFQPFLEEGHAIGKPLPLFTKIDSTVVEMLKEKYAGRQKSSSPEVQAGGKLNLDGIDQLTALASLEKAVATQAELVRSMKAAGKSKDDVKPHVTALLDLKKQLADFKAVNSSPPTAPLPNGVAESALADLEAQIAVQADKVRSMKAAGKSKDEVKPEVDKLLDLKSKLPAASSGDNNSNPPKSENSSKSKKKNKKK</sequence>
<protein>
    <recommendedName>
        <fullName evidence="4">Methionine--tRNA ligase, cytoplasmic</fullName>
        <ecNumber evidence="3">6.1.1.10</ecNumber>
    </recommendedName>
    <alternativeName>
        <fullName evidence="11">Methionyl-tRNA synthetase</fullName>
    </alternativeName>
</protein>
<dbReference type="NCBIfam" id="TIGR00398">
    <property type="entry name" value="metG"/>
    <property type="match status" value="1"/>
</dbReference>
<evidence type="ECO:0000256" key="4">
    <source>
        <dbReference type="ARBA" id="ARBA00018335"/>
    </source>
</evidence>
<dbReference type="SUPFAM" id="SSF47616">
    <property type="entry name" value="GST C-terminal domain-like"/>
    <property type="match status" value="1"/>
</dbReference>
<evidence type="ECO:0000313" key="17">
    <source>
        <dbReference type="Proteomes" id="UP001307889"/>
    </source>
</evidence>
<keyword evidence="8" id="KW-0694">RNA-binding</keyword>
<dbReference type="Gene3D" id="1.10.287.10">
    <property type="entry name" value="S15/NS1, RNA-binding"/>
    <property type="match status" value="2"/>
</dbReference>
<gene>
    <name evidence="16" type="ORF">NTJ_07138</name>
</gene>
<evidence type="ECO:0000256" key="14">
    <source>
        <dbReference type="SAM" id="MobiDB-lite"/>
    </source>
</evidence>
<evidence type="ECO:0000256" key="5">
    <source>
        <dbReference type="ARBA" id="ARBA00022598"/>
    </source>
</evidence>
<dbReference type="PRINTS" id="PR01041">
    <property type="entry name" value="TRNASYNTHMET"/>
</dbReference>
<dbReference type="PROSITE" id="PS00178">
    <property type="entry name" value="AA_TRNA_LIGASE_I"/>
    <property type="match status" value="1"/>
</dbReference>
<dbReference type="InterPro" id="IPR009068">
    <property type="entry name" value="uS15_NS1_RNA-bd_sf"/>
</dbReference>
<evidence type="ECO:0000313" key="16">
    <source>
        <dbReference type="EMBL" id="BES94329.1"/>
    </source>
</evidence>
<keyword evidence="7 13" id="KW-0067">ATP-binding</keyword>
<evidence type="ECO:0000256" key="12">
    <source>
        <dbReference type="ARBA" id="ARBA00047364"/>
    </source>
</evidence>
<feature type="domain" description="WHEP-TRS" evidence="15">
    <location>
        <begin position="837"/>
        <end position="893"/>
    </location>
</feature>
<dbReference type="EMBL" id="AP028913">
    <property type="protein sequence ID" value="BES94329.1"/>
    <property type="molecule type" value="Genomic_DNA"/>
</dbReference>
<dbReference type="HAMAP" id="MF_00098">
    <property type="entry name" value="Met_tRNA_synth_type1"/>
    <property type="match status" value="1"/>
</dbReference>
<dbReference type="InterPro" id="IPR015413">
    <property type="entry name" value="Methionyl/Leucyl_tRNA_Synth"/>
</dbReference>
<dbReference type="EC" id="6.1.1.10" evidence="3"/>
<dbReference type="Pfam" id="PF09334">
    <property type="entry name" value="tRNA-synt_1g"/>
    <property type="match status" value="1"/>
</dbReference>
<reference evidence="16 17" key="1">
    <citation type="submission" date="2023-09" db="EMBL/GenBank/DDBJ databases">
        <title>Nesidiocoris tenuis whole genome shotgun sequence.</title>
        <authorList>
            <person name="Shibata T."/>
            <person name="Shimoda M."/>
            <person name="Kobayashi T."/>
            <person name="Uehara T."/>
        </authorList>
    </citation>
    <scope>NUCLEOTIDE SEQUENCE [LARGE SCALE GENOMIC DNA]</scope>
    <source>
        <strain evidence="16 17">Japan</strain>
    </source>
</reference>
<feature type="compositionally biased region" description="Low complexity" evidence="14">
    <location>
        <begin position="952"/>
        <end position="962"/>
    </location>
</feature>
<dbReference type="InterPro" id="IPR014729">
    <property type="entry name" value="Rossmann-like_a/b/a_fold"/>
</dbReference>
<keyword evidence="9 13" id="KW-0648">Protein biosynthesis</keyword>
<dbReference type="Gene3D" id="2.20.28.20">
    <property type="entry name" value="Methionyl-tRNA synthetase, Zn-domain"/>
    <property type="match status" value="1"/>
</dbReference>
<evidence type="ECO:0000256" key="1">
    <source>
        <dbReference type="ARBA" id="ARBA00004496"/>
    </source>
</evidence>
<dbReference type="PANTHER" id="PTHR45765:SF1">
    <property type="entry name" value="METHIONINE--TRNA LIGASE, CYTOPLASMIC"/>
    <property type="match status" value="1"/>
</dbReference>
<dbReference type="SUPFAM" id="SSF47060">
    <property type="entry name" value="S15/NS1 RNA-binding domain"/>
    <property type="match status" value="2"/>
</dbReference>
<dbReference type="CDD" id="cd07957">
    <property type="entry name" value="Anticodon_Ia_Met"/>
    <property type="match status" value="1"/>
</dbReference>
<name>A0ABN7AQ57_9HEMI</name>
<dbReference type="Gene3D" id="1.20.1050.10">
    <property type="match status" value="1"/>
</dbReference>
<accession>A0ABN7AQ57</accession>
<dbReference type="SMART" id="SM00991">
    <property type="entry name" value="WHEP-TRS"/>
    <property type="match status" value="2"/>
</dbReference>
<dbReference type="Gene3D" id="3.40.50.620">
    <property type="entry name" value="HUPs"/>
    <property type="match status" value="1"/>
</dbReference>
<dbReference type="Pfam" id="PF18485">
    <property type="entry name" value="GST_N_5"/>
    <property type="match status" value="1"/>
</dbReference>
<dbReference type="SUPFAM" id="SSF47323">
    <property type="entry name" value="Anticodon-binding domain of a subclass of class I aminoacyl-tRNA synthetases"/>
    <property type="match status" value="1"/>
</dbReference>
<organism evidence="16 17">
    <name type="scientific">Nesidiocoris tenuis</name>
    <dbReference type="NCBI Taxonomy" id="355587"/>
    <lineage>
        <taxon>Eukaryota</taxon>
        <taxon>Metazoa</taxon>
        <taxon>Ecdysozoa</taxon>
        <taxon>Arthropoda</taxon>
        <taxon>Hexapoda</taxon>
        <taxon>Insecta</taxon>
        <taxon>Pterygota</taxon>
        <taxon>Neoptera</taxon>
        <taxon>Paraneoptera</taxon>
        <taxon>Hemiptera</taxon>
        <taxon>Heteroptera</taxon>
        <taxon>Panheteroptera</taxon>
        <taxon>Cimicomorpha</taxon>
        <taxon>Miridae</taxon>
        <taxon>Dicyphina</taxon>
        <taxon>Nesidiocoris</taxon>
    </lineage>
</organism>
<dbReference type="InterPro" id="IPR033911">
    <property type="entry name" value="MetRS_core"/>
</dbReference>
<dbReference type="InterPro" id="IPR009080">
    <property type="entry name" value="tRNAsynth_Ia_anticodon-bd"/>
</dbReference>
<keyword evidence="17" id="KW-1185">Reference proteome</keyword>
<keyword evidence="5 13" id="KW-0436">Ligase</keyword>
<feature type="compositionally biased region" description="Basic and acidic residues" evidence="14">
    <location>
        <begin position="925"/>
        <end position="942"/>
    </location>
</feature>
<dbReference type="SUPFAM" id="SSF52374">
    <property type="entry name" value="Nucleotidylyl transferase"/>
    <property type="match status" value="1"/>
</dbReference>
<dbReference type="PROSITE" id="PS51185">
    <property type="entry name" value="WHEP_TRS_2"/>
    <property type="match status" value="2"/>
</dbReference>
<evidence type="ECO:0000256" key="13">
    <source>
        <dbReference type="RuleBase" id="RU363039"/>
    </source>
</evidence>
<evidence type="ECO:0000256" key="11">
    <source>
        <dbReference type="ARBA" id="ARBA00030904"/>
    </source>
</evidence>
<dbReference type="Proteomes" id="UP001307889">
    <property type="component" value="Chromosome 5"/>
</dbReference>
<comment type="subcellular location">
    <subcellularLocation>
        <location evidence="1">Cytoplasm</location>
    </subcellularLocation>
</comment>